<organism evidence="2 3">
    <name type="scientific">Pantoea stewartii</name>
    <dbReference type="NCBI Taxonomy" id="66269"/>
    <lineage>
        <taxon>Bacteria</taxon>
        <taxon>Pseudomonadati</taxon>
        <taxon>Pseudomonadota</taxon>
        <taxon>Gammaproteobacteria</taxon>
        <taxon>Enterobacterales</taxon>
        <taxon>Erwiniaceae</taxon>
        <taxon>Pantoea</taxon>
    </lineage>
</organism>
<gene>
    <name evidence="2" type="ORF">RSA13_10430</name>
</gene>
<feature type="region of interest" description="Disordered" evidence="1">
    <location>
        <begin position="61"/>
        <end position="91"/>
    </location>
</feature>
<reference evidence="2 3" key="1">
    <citation type="journal article" date="2016" name="Front. Microbiol.">
        <title>Genomic Resource of Rice Seed Associated Bacteria.</title>
        <authorList>
            <person name="Midha S."/>
            <person name="Bansal K."/>
            <person name="Sharma S."/>
            <person name="Kumar N."/>
            <person name="Patil P.P."/>
            <person name="Chaudhry V."/>
            <person name="Patil P.B."/>
        </authorList>
    </citation>
    <scope>NUCLEOTIDE SEQUENCE [LARGE SCALE GENOMIC DNA]</scope>
    <source>
        <strain evidence="2 3">RSA13</strain>
    </source>
</reference>
<dbReference type="RefSeq" id="WP_033741039.1">
    <property type="nucleotide sequence ID" value="NZ_CP049115.1"/>
</dbReference>
<dbReference type="AlphaFoldDB" id="A0AB34VG62"/>
<evidence type="ECO:0000313" key="3">
    <source>
        <dbReference type="Proteomes" id="UP000072520"/>
    </source>
</evidence>
<accession>A0AB34VG62</accession>
<sequence>MTYSKDEKLRDTLIGEAALASLEEQGSVTFKSVLENLDAIMRSSDSEEKSRAVSMAISEIKADMAARRSPDDRDDDHAAHLSQDADETSRN</sequence>
<dbReference type="EMBL" id="LDSI01000012">
    <property type="protein sequence ID" value="KTS98024.1"/>
    <property type="molecule type" value="Genomic_DNA"/>
</dbReference>
<comment type="caution">
    <text evidence="2">The sequence shown here is derived from an EMBL/GenBank/DDBJ whole genome shotgun (WGS) entry which is preliminary data.</text>
</comment>
<dbReference type="GeneID" id="61250724"/>
<proteinExistence type="predicted"/>
<evidence type="ECO:0000313" key="2">
    <source>
        <dbReference type="EMBL" id="KTS98024.1"/>
    </source>
</evidence>
<feature type="compositionally biased region" description="Basic and acidic residues" evidence="1">
    <location>
        <begin position="61"/>
        <end position="79"/>
    </location>
</feature>
<protein>
    <submittedName>
        <fullName evidence="2">Uncharacterized protein</fullName>
    </submittedName>
</protein>
<dbReference type="Proteomes" id="UP000072520">
    <property type="component" value="Unassembled WGS sequence"/>
</dbReference>
<name>A0AB34VG62_9GAMM</name>
<evidence type="ECO:0000256" key="1">
    <source>
        <dbReference type="SAM" id="MobiDB-lite"/>
    </source>
</evidence>